<dbReference type="Gene3D" id="3.20.20.80">
    <property type="entry name" value="Glycosidases"/>
    <property type="match status" value="1"/>
</dbReference>
<protein>
    <recommendedName>
        <fullName evidence="10">1,3-beta-glucanosyltransferase</fullName>
        <ecNumber evidence="10">2.4.1.-</ecNumber>
    </recommendedName>
</protein>
<proteinExistence type="inferred from homology"/>
<evidence type="ECO:0000256" key="2">
    <source>
        <dbReference type="ARBA" id="ARBA00004589"/>
    </source>
</evidence>
<dbReference type="PANTHER" id="PTHR31468:SF2">
    <property type="entry name" value="1,3-BETA-GLUCANOSYLTRANSFERASE GAS1"/>
    <property type="match status" value="1"/>
</dbReference>
<evidence type="ECO:0000313" key="14">
    <source>
        <dbReference type="Proteomes" id="UP000772434"/>
    </source>
</evidence>
<keyword evidence="10" id="KW-0808">Transferase</keyword>
<dbReference type="GO" id="GO:0005886">
    <property type="term" value="C:plasma membrane"/>
    <property type="evidence" value="ECO:0007669"/>
    <property type="project" value="UniProtKB-SubCell"/>
</dbReference>
<keyword evidence="9 10" id="KW-0449">Lipoprotein</keyword>
<evidence type="ECO:0000256" key="6">
    <source>
        <dbReference type="ARBA" id="ARBA00023136"/>
    </source>
</evidence>
<dbReference type="GO" id="GO:0042124">
    <property type="term" value="F:1,3-beta-glucanosyltransferase activity"/>
    <property type="evidence" value="ECO:0007669"/>
    <property type="project" value="TreeGrafter"/>
</dbReference>
<dbReference type="Proteomes" id="UP000772434">
    <property type="component" value="Unassembled WGS sequence"/>
</dbReference>
<feature type="domain" description="X8" evidence="12">
    <location>
        <begin position="391"/>
        <end position="494"/>
    </location>
</feature>
<keyword evidence="14" id="KW-1185">Reference proteome</keyword>
<dbReference type="InterPro" id="IPR004886">
    <property type="entry name" value="Glucanosyltransferase"/>
</dbReference>
<gene>
    <name evidence="13" type="ORF">BDP27DRAFT_1331162</name>
</gene>
<keyword evidence="11" id="KW-0812">Transmembrane</keyword>
<dbReference type="SUPFAM" id="SSF51445">
    <property type="entry name" value="(Trans)glycosidases"/>
    <property type="match status" value="1"/>
</dbReference>
<evidence type="ECO:0000256" key="4">
    <source>
        <dbReference type="ARBA" id="ARBA00022622"/>
    </source>
</evidence>
<keyword evidence="11" id="KW-1133">Transmembrane helix</keyword>
<dbReference type="GO" id="GO:0016787">
    <property type="term" value="F:hydrolase activity"/>
    <property type="evidence" value="ECO:0007669"/>
    <property type="project" value="UniProtKB-KW"/>
</dbReference>
<dbReference type="OrthoDB" id="421038at2759"/>
<evidence type="ECO:0000313" key="13">
    <source>
        <dbReference type="EMBL" id="KAF9066073.1"/>
    </source>
</evidence>
<name>A0A9P5PMJ6_9AGAR</name>
<dbReference type="EC" id="2.4.1.-" evidence="10"/>
<organism evidence="13 14">
    <name type="scientific">Rhodocollybia butyracea</name>
    <dbReference type="NCBI Taxonomy" id="206335"/>
    <lineage>
        <taxon>Eukaryota</taxon>
        <taxon>Fungi</taxon>
        <taxon>Dikarya</taxon>
        <taxon>Basidiomycota</taxon>
        <taxon>Agaricomycotina</taxon>
        <taxon>Agaricomycetes</taxon>
        <taxon>Agaricomycetidae</taxon>
        <taxon>Agaricales</taxon>
        <taxon>Marasmiineae</taxon>
        <taxon>Omphalotaceae</taxon>
        <taxon>Rhodocollybia</taxon>
    </lineage>
</organism>
<comment type="function">
    <text evidence="10">Splits internally a 1,3-beta-glucan molecule and transfers the newly generated reducing end (the donor) to the non-reducing end of another 1,3-beta-glucan molecule (the acceptor) forming a 1,3-beta linkage, resulting in the elongation of 1,3-beta-glucan chains in the cell wall.</text>
</comment>
<keyword evidence="13" id="KW-0378">Hydrolase</keyword>
<dbReference type="SMART" id="SM00768">
    <property type="entry name" value="X8"/>
    <property type="match status" value="1"/>
</dbReference>
<keyword evidence="7" id="KW-1015">Disulfide bond</keyword>
<accession>A0A9P5PMJ6</accession>
<dbReference type="InterPro" id="IPR012946">
    <property type="entry name" value="X8"/>
</dbReference>
<dbReference type="Gene3D" id="1.20.58.1040">
    <property type="match status" value="1"/>
</dbReference>
<evidence type="ECO:0000259" key="12">
    <source>
        <dbReference type="SMART" id="SM00768"/>
    </source>
</evidence>
<feature type="chain" id="PRO_5040537334" description="1,3-beta-glucanosyltransferase" evidence="10">
    <location>
        <begin position="24"/>
        <end position="558"/>
    </location>
</feature>
<dbReference type="GO" id="GO:0071970">
    <property type="term" value="P:fungal-type cell wall (1-&gt;3)-beta-D-glucan biosynthetic process"/>
    <property type="evidence" value="ECO:0007669"/>
    <property type="project" value="TreeGrafter"/>
</dbReference>
<evidence type="ECO:0000256" key="9">
    <source>
        <dbReference type="ARBA" id="ARBA00023288"/>
    </source>
</evidence>
<keyword evidence="4 10" id="KW-0336">GPI-anchor</keyword>
<dbReference type="GO" id="GO:0031505">
    <property type="term" value="P:fungal-type cell wall organization"/>
    <property type="evidence" value="ECO:0007669"/>
    <property type="project" value="TreeGrafter"/>
</dbReference>
<evidence type="ECO:0000256" key="11">
    <source>
        <dbReference type="SAM" id="Phobius"/>
    </source>
</evidence>
<keyword evidence="5 10" id="KW-0732">Signal</keyword>
<dbReference type="InterPro" id="IPR017853">
    <property type="entry name" value="GH"/>
</dbReference>
<evidence type="ECO:0000256" key="1">
    <source>
        <dbReference type="ARBA" id="ARBA00004196"/>
    </source>
</evidence>
<dbReference type="AlphaFoldDB" id="A0A9P5PMJ6"/>
<keyword evidence="6 10" id="KW-0472">Membrane</keyword>
<dbReference type="EMBL" id="JADNRY010000093">
    <property type="protein sequence ID" value="KAF9066073.1"/>
    <property type="molecule type" value="Genomic_DNA"/>
</dbReference>
<evidence type="ECO:0000256" key="10">
    <source>
        <dbReference type="RuleBase" id="RU361209"/>
    </source>
</evidence>
<dbReference type="PANTHER" id="PTHR31468">
    <property type="entry name" value="1,3-BETA-GLUCANOSYLTRANSFERASE GAS1"/>
    <property type="match status" value="1"/>
</dbReference>
<comment type="caution">
    <text evidence="13">The sequence shown here is derived from an EMBL/GenBank/DDBJ whole genome shotgun (WGS) entry which is preliminary data.</text>
</comment>
<evidence type="ECO:0000256" key="5">
    <source>
        <dbReference type="ARBA" id="ARBA00022729"/>
    </source>
</evidence>
<feature type="signal peptide" evidence="10">
    <location>
        <begin position="1"/>
        <end position="23"/>
    </location>
</feature>
<sequence>MVKLSSFSAVFLFAASYFGTAQALSKITRSGRYLYDSSGNRFYIKGVAYQEQGVVVASADNTLGTPSTFVDPLSNSSACSRDLPFLQQLGVNTIRVYSVDSSLNHDGCMSTFSGAGIYTIIDLALPLNGTFDPTSPAWSTNLLDEYLETINAFNKYDNVLAYNVGNEVVLANGTDITTFIKAAARDVKAYLNSISSSALVGYAAIDGVSNFRVPVANFLSCDPSNTNSAATSIDIYGLNNYEWCGDSSFEAAYAGVEADFAGYNVAAYFSEFGCITSPPRLWTEVAALFSTQMSPVWSGGVAFSYFPATSPQGQFGMVNISADGSTVTTGSDFMLLAGQYGNVTSPPNTPSSGSSSATYPACPTQNSSFAASTTLPGTPNEAACDCLEATFGCKFVPPTSNYSAIVGDLINVACGLLGQAGASCNDIGSNGTSGTYGVLSGCDPTIKLSFAMNQYYELNNMQPQSCSFSGNGSVNPLGASGTAAATAAETSCVPSPTATFVPKLPSGIAASNPSSSSGSSGSSGPKSGAVSLLGGNQMLLGMLSAMVVCVVTGIWTLS</sequence>
<dbReference type="Pfam" id="PF03198">
    <property type="entry name" value="Glyco_hydro_72"/>
    <property type="match status" value="1"/>
</dbReference>
<evidence type="ECO:0000256" key="7">
    <source>
        <dbReference type="ARBA" id="ARBA00023157"/>
    </source>
</evidence>
<comment type="similarity">
    <text evidence="3 10">Belongs to the glycosyl hydrolase 72 family.</text>
</comment>
<keyword evidence="8" id="KW-0325">Glycoprotein</keyword>
<feature type="transmembrane region" description="Helical" evidence="11">
    <location>
        <begin position="538"/>
        <end position="557"/>
    </location>
</feature>
<dbReference type="Pfam" id="PF07983">
    <property type="entry name" value="X8"/>
    <property type="match status" value="1"/>
</dbReference>
<reference evidence="13" key="1">
    <citation type="submission" date="2020-11" db="EMBL/GenBank/DDBJ databases">
        <authorList>
            <consortium name="DOE Joint Genome Institute"/>
            <person name="Ahrendt S."/>
            <person name="Riley R."/>
            <person name="Andreopoulos W."/>
            <person name="Labutti K."/>
            <person name="Pangilinan J."/>
            <person name="Ruiz-Duenas F.J."/>
            <person name="Barrasa J.M."/>
            <person name="Sanchez-Garcia M."/>
            <person name="Camarero S."/>
            <person name="Miyauchi S."/>
            <person name="Serrano A."/>
            <person name="Linde D."/>
            <person name="Babiker R."/>
            <person name="Drula E."/>
            <person name="Ayuso-Fernandez I."/>
            <person name="Pacheco R."/>
            <person name="Padilla G."/>
            <person name="Ferreira P."/>
            <person name="Barriuso J."/>
            <person name="Kellner H."/>
            <person name="Castanera R."/>
            <person name="Alfaro M."/>
            <person name="Ramirez L."/>
            <person name="Pisabarro A.G."/>
            <person name="Kuo A."/>
            <person name="Tritt A."/>
            <person name="Lipzen A."/>
            <person name="He G."/>
            <person name="Yan M."/>
            <person name="Ng V."/>
            <person name="Cullen D."/>
            <person name="Martin F."/>
            <person name="Rosso M.-N."/>
            <person name="Henrissat B."/>
            <person name="Hibbett D."/>
            <person name="Martinez A.T."/>
            <person name="Grigoriev I.V."/>
        </authorList>
    </citation>
    <scope>NUCLEOTIDE SEQUENCE</scope>
    <source>
        <strain evidence="13">AH 40177</strain>
    </source>
</reference>
<comment type="subcellular location">
    <subcellularLocation>
        <location evidence="1">Cell envelope</location>
    </subcellularLocation>
    <subcellularLocation>
        <location evidence="10">Cell membrane</location>
        <topology evidence="10">Lipid-anchor</topology>
        <topology evidence="10">GPI-anchor</topology>
    </subcellularLocation>
    <subcellularLocation>
        <location evidence="2">Membrane</location>
        <topology evidence="2">Lipid-anchor</topology>
        <topology evidence="2">GPI-anchor</topology>
    </subcellularLocation>
</comment>
<evidence type="ECO:0000256" key="3">
    <source>
        <dbReference type="ARBA" id="ARBA00007528"/>
    </source>
</evidence>
<dbReference type="GO" id="GO:0098552">
    <property type="term" value="C:side of membrane"/>
    <property type="evidence" value="ECO:0007669"/>
    <property type="project" value="UniProtKB-KW"/>
</dbReference>
<evidence type="ECO:0000256" key="8">
    <source>
        <dbReference type="ARBA" id="ARBA00023180"/>
    </source>
</evidence>